<dbReference type="AlphaFoldDB" id="A0A392UUM7"/>
<accession>A0A392UUM7</accession>
<organism evidence="1 2">
    <name type="scientific">Trifolium medium</name>
    <dbReference type="NCBI Taxonomy" id="97028"/>
    <lineage>
        <taxon>Eukaryota</taxon>
        <taxon>Viridiplantae</taxon>
        <taxon>Streptophyta</taxon>
        <taxon>Embryophyta</taxon>
        <taxon>Tracheophyta</taxon>
        <taxon>Spermatophyta</taxon>
        <taxon>Magnoliopsida</taxon>
        <taxon>eudicotyledons</taxon>
        <taxon>Gunneridae</taxon>
        <taxon>Pentapetalae</taxon>
        <taxon>rosids</taxon>
        <taxon>fabids</taxon>
        <taxon>Fabales</taxon>
        <taxon>Fabaceae</taxon>
        <taxon>Papilionoideae</taxon>
        <taxon>50 kb inversion clade</taxon>
        <taxon>NPAAA clade</taxon>
        <taxon>Hologalegina</taxon>
        <taxon>IRL clade</taxon>
        <taxon>Trifolieae</taxon>
        <taxon>Trifolium</taxon>
    </lineage>
</organism>
<keyword evidence="2" id="KW-1185">Reference proteome</keyword>
<evidence type="ECO:0000313" key="2">
    <source>
        <dbReference type="Proteomes" id="UP000265520"/>
    </source>
</evidence>
<protein>
    <submittedName>
        <fullName evidence="1">Uncharacterized protein</fullName>
    </submittedName>
</protein>
<dbReference type="EMBL" id="LXQA010980123">
    <property type="protein sequence ID" value="MCI79728.1"/>
    <property type="molecule type" value="Genomic_DNA"/>
</dbReference>
<reference evidence="1 2" key="1">
    <citation type="journal article" date="2018" name="Front. Plant Sci.">
        <title>Red Clover (Trifolium pratense) and Zigzag Clover (T. medium) - A Picture of Genomic Similarities and Differences.</title>
        <authorList>
            <person name="Dluhosova J."/>
            <person name="Istvanek J."/>
            <person name="Nedelnik J."/>
            <person name="Repkova J."/>
        </authorList>
    </citation>
    <scope>NUCLEOTIDE SEQUENCE [LARGE SCALE GENOMIC DNA]</scope>
    <source>
        <strain evidence="2">cv. 10/8</strain>
        <tissue evidence="1">Leaf</tissue>
    </source>
</reference>
<dbReference type="Proteomes" id="UP000265520">
    <property type="component" value="Unassembled WGS sequence"/>
</dbReference>
<proteinExistence type="predicted"/>
<evidence type="ECO:0000313" key="1">
    <source>
        <dbReference type="EMBL" id="MCI79728.1"/>
    </source>
</evidence>
<sequence>MPGSKKPQFFLNVETIETVFHHRSRSRAKKVPGLFKDFVLGREAEEEQELQNLA</sequence>
<comment type="caution">
    <text evidence="1">The sequence shown here is derived from an EMBL/GenBank/DDBJ whole genome shotgun (WGS) entry which is preliminary data.</text>
</comment>
<feature type="non-terminal residue" evidence="1">
    <location>
        <position position="54"/>
    </location>
</feature>
<name>A0A392UUM7_9FABA</name>